<dbReference type="GO" id="GO:0003677">
    <property type="term" value="F:DNA binding"/>
    <property type="evidence" value="ECO:0007669"/>
    <property type="project" value="UniProtKB-KW"/>
</dbReference>
<dbReference type="CDD" id="cd00093">
    <property type="entry name" value="HTH_XRE"/>
    <property type="match status" value="1"/>
</dbReference>
<dbReference type="SUPFAM" id="SSF51182">
    <property type="entry name" value="RmlC-like cupins"/>
    <property type="match status" value="1"/>
</dbReference>
<dbReference type="PANTHER" id="PTHR46797:SF1">
    <property type="entry name" value="METHYLPHOSPHONATE SYNTHASE"/>
    <property type="match status" value="1"/>
</dbReference>
<dbReference type="InterPro" id="IPR050807">
    <property type="entry name" value="TransReg_Diox_bact_type"/>
</dbReference>
<proteinExistence type="predicted"/>
<dbReference type="InterPro" id="IPR013096">
    <property type="entry name" value="Cupin_2"/>
</dbReference>
<dbReference type="InterPro" id="IPR014710">
    <property type="entry name" value="RmlC-like_jellyroll"/>
</dbReference>
<dbReference type="InterPro" id="IPR010982">
    <property type="entry name" value="Lambda_DNA-bd_dom_sf"/>
</dbReference>
<dbReference type="Proteomes" id="UP000467260">
    <property type="component" value="Chromosome"/>
</dbReference>
<evidence type="ECO:0000313" key="4">
    <source>
        <dbReference type="Proteomes" id="UP000467260"/>
    </source>
</evidence>
<evidence type="ECO:0000256" key="1">
    <source>
        <dbReference type="ARBA" id="ARBA00023125"/>
    </source>
</evidence>
<accession>A0A7I7X840</accession>
<dbReference type="PROSITE" id="PS50943">
    <property type="entry name" value="HTH_CROC1"/>
    <property type="match status" value="1"/>
</dbReference>
<name>A0A7I7X840_9MYCO</name>
<gene>
    <name evidence="3" type="ORF">MHIB_38230</name>
</gene>
<dbReference type="SMART" id="SM00530">
    <property type="entry name" value="HTH_XRE"/>
    <property type="match status" value="1"/>
</dbReference>
<dbReference type="InterPro" id="IPR011051">
    <property type="entry name" value="RmlC_Cupin_sf"/>
</dbReference>
<keyword evidence="4" id="KW-1185">Reference proteome</keyword>
<keyword evidence="1 3" id="KW-0238">DNA-binding</keyword>
<dbReference type="InterPro" id="IPR001387">
    <property type="entry name" value="Cro/C1-type_HTH"/>
</dbReference>
<dbReference type="GO" id="GO:0005829">
    <property type="term" value="C:cytosol"/>
    <property type="evidence" value="ECO:0007669"/>
    <property type="project" value="TreeGrafter"/>
</dbReference>
<organism evidence="3 4">
    <name type="scientific">Mycolicibacter hiberniae</name>
    <dbReference type="NCBI Taxonomy" id="29314"/>
    <lineage>
        <taxon>Bacteria</taxon>
        <taxon>Bacillati</taxon>
        <taxon>Actinomycetota</taxon>
        <taxon>Actinomycetes</taxon>
        <taxon>Mycobacteriales</taxon>
        <taxon>Mycobacteriaceae</taxon>
        <taxon>Mycolicibacter</taxon>
    </lineage>
</organism>
<dbReference type="SUPFAM" id="SSF47413">
    <property type="entry name" value="lambda repressor-like DNA-binding domains"/>
    <property type="match status" value="1"/>
</dbReference>
<evidence type="ECO:0000259" key="2">
    <source>
        <dbReference type="PROSITE" id="PS50943"/>
    </source>
</evidence>
<evidence type="ECO:0000313" key="3">
    <source>
        <dbReference type="EMBL" id="BBZ25405.1"/>
    </source>
</evidence>
<dbReference type="PANTHER" id="PTHR46797">
    <property type="entry name" value="HTH-TYPE TRANSCRIPTIONAL REGULATOR"/>
    <property type="match status" value="1"/>
</dbReference>
<dbReference type="KEGG" id="mhib:MHIB_38230"/>
<dbReference type="AlphaFoldDB" id="A0A7I7X840"/>
<feature type="domain" description="HTH cro/C1-type" evidence="2">
    <location>
        <begin position="8"/>
        <end position="62"/>
    </location>
</feature>
<dbReference type="Gene3D" id="1.10.260.40">
    <property type="entry name" value="lambda repressor-like DNA-binding domains"/>
    <property type="match status" value="1"/>
</dbReference>
<dbReference type="Pfam" id="PF01381">
    <property type="entry name" value="HTH_3"/>
    <property type="match status" value="1"/>
</dbReference>
<dbReference type="Gene3D" id="2.60.120.10">
    <property type="entry name" value="Jelly Rolls"/>
    <property type="match status" value="1"/>
</dbReference>
<sequence>MDSVSGPLRAVRQQRGMTLDALAADTGLTKSYLSKVERGQSVPSIAAALKISRALDVDVAQLFSDDPEVSTFSVERAAERGAVRHHAIASQMLGKSMSPFVVRPGRTFATHPHSTHLGQELVFVHAGEVELDHDGHLVTLGTGDCAYFDASAPHKLRQVGTDPAEVLVVTYAAPPPGSRRASGPA</sequence>
<dbReference type="CDD" id="cd02209">
    <property type="entry name" value="cupin_XRE_C"/>
    <property type="match status" value="1"/>
</dbReference>
<dbReference type="EMBL" id="AP022609">
    <property type="protein sequence ID" value="BBZ25405.1"/>
    <property type="molecule type" value="Genomic_DNA"/>
</dbReference>
<reference evidence="3 4" key="1">
    <citation type="journal article" date="2019" name="Emerg. Microbes Infect.">
        <title>Comprehensive subspecies identification of 175 nontuberculous mycobacteria species based on 7547 genomic profiles.</title>
        <authorList>
            <person name="Matsumoto Y."/>
            <person name="Kinjo T."/>
            <person name="Motooka D."/>
            <person name="Nabeya D."/>
            <person name="Jung N."/>
            <person name="Uechi K."/>
            <person name="Horii T."/>
            <person name="Iida T."/>
            <person name="Fujita J."/>
            <person name="Nakamura S."/>
        </authorList>
    </citation>
    <scope>NUCLEOTIDE SEQUENCE [LARGE SCALE GENOMIC DNA]</scope>
    <source>
        <strain evidence="3 4">JCM 13571</strain>
    </source>
</reference>
<dbReference type="GO" id="GO:0003700">
    <property type="term" value="F:DNA-binding transcription factor activity"/>
    <property type="evidence" value="ECO:0007669"/>
    <property type="project" value="TreeGrafter"/>
</dbReference>
<dbReference type="Pfam" id="PF07883">
    <property type="entry name" value="Cupin_2"/>
    <property type="match status" value="1"/>
</dbReference>
<protein>
    <submittedName>
        <fullName evidence="3">DNA-binding protein</fullName>
    </submittedName>
</protein>